<proteinExistence type="predicted"/>
<feature type="coiled-coil region" evidence="1">
    <location>
        <begin position="413"/>
        <end position="440"/>
    </location>
</feature>
<evidence type="ECO:0000256" key="1">
    <source>
        <dbReference type="SAM" id="Coils"/>
    </source>
</evidence>
<evidence type="ECO:0000256" key="2">
    <source>
        <dbReference type="SAM" id="SignalP"/>
    </source>
</evidence>
<evidence type="ECO:0000313" key="4">
    <source>
        <dbReference type="Proteomes" id="UP000307943"/>
    </source>
</evidence>
<dbReference type="AlphaFoldDB" id="A0A5C4TFL2"/>
<reference evidence="3 4" key="1">
    <citation type="submission" date="2019-05" db="EMBL/GenBank/DDBJ databases">
        <title>We sequenced the genome of Paenibacillus hemerocallicola KCTC 33185 for further insight into its adaptation and study the phylogeny of Paenibacillus.</title>
        <authorList>
            <person name="Narsing Rao M.P."/>
        </authorList>
    </citation>
    <scope>NUCLEOTIDE SEQUENCE [LARGE SCALE GENOMIC DNA]</scope>
    <source>
        <strain evidence="3 4">KCTC 33185</strain>
    </source>
</reference>
<feature type="signal peptide" evidence="2">
    <location>
        <begin position="1"/>
        <end position="21"/>
    </location>
</feature>
<name>A0A5C4TFL2_9BACL</name>
<evidence type="ECO:0000313" key="3">
    <source>
        <dbReference type="EMBL" id="TNJ67582.1"/>
    </source>
</evidence>
<gene>
    <name evidence="3" type="ORF">FE784_04150</name>
</gene>
<keyword evidence="2" id="KW-0732">Signal</keyword>
<dbReference type="PANTHER" id="PTHR43649">
    <property type="entry name" value="ARABINOSE-BINDING PROTEIN-RELATED"/>
    <property type="match status" value="1"/>
</dbReference>
<dbReference type="Pfam" id="PF01547">
    <property type="entry name" value="SBP_bac_1"/>
    <property type="match status" value="1"/>
</dbReference>
<dbReference type="InterPro" id="IPR006059">
    <property type="entry name" value="SBP"/>
</dbReference>
<dbReference type="EMBL" id="VDCQ01000004">
    <property type="protein sequence ID" value="TNJ67582.1"/>
    <property type="molecule type" value="Genomic_DNA"/>
</dbReference>
<dbReference type="InterPro" id="IPR050490">
    <property type="entry name" value="Bact_solute-bd_prot1"/>
</dbReference>
<protein>
    <submittedName>
        <fullName evidence="3">Extracellular solute-binding protein</fullName>
    </submittedName>
</protein>
<dbReference type="SUPFAM" id="SSF53850">
    <property type="entry name" value="Periplasmic binding protein-like II"/>
    <property type="match status" value="1"/>
</dbReference>
<comment type="caution">
    <text evidence="3">The sequence shown here is derived from an EMBL/GenBank/DDBJ whole genome shotgun (WGS) entry which is preliminary data.</text>
</comment>
<dbReference type="Gene3D" id="3.40.190.10">
    <property type="entry name" value="Periplasmic binding protein-like II"/>
    <property type="match status" value="1"/>
</dbReference>
<keyword evidence="1" id="KW-0175">Coiled coil</keyword>
<organism evidence="3 4">
    <name type="scientific">Paenibacillus hemerocallicola</name>
    <dbReference type="NCBI Taxonomy" id="1172614"/>
    <lineage>
        <taxon>Bacteria</taxon>
        <taxon>Bacillati</taxon>
        <taxon>Bacillota</taxon>
        <taxon>Bacilli</taxon>
        <taxon>Bacillales</taxon>
        <taxon>Paenibacillaceae</taxon>
        <taxon>Paenibacillus</taxon>
    </lineage>
</organism>
<dbReference type="OrthoDB" id="2643984at2"/>
<keyword evidence="4" id="KW-1185">Reference proteome</keyword>
<feature type="chain" id="PRO_5038643716" evidence="2">
    <location>
        <begin position="22"/>
        <end position="444"/>
    </location>
</feature>
<accession>A0A5C4TFL2</accession>
<dbReference type="Proteomes" id="UP000307943">
    <property type="component" value="Unassembled WGS sequence"/>
</dbReference>
<sequence length="444" mass="48786">MHLIQKGCPMIKKITIAAVLAAAVATGCSNTEPKDSAANPVPAKEPVSLTLFRYYAGLTEQEFDQYIAKPVKSKFPHVTINFVSAKTTNASELEQMLASGDQADIIFTSNYSLPVVIKMGLAETLDESMKKDDMKLDRFEPSVVDALAKYGTAGNTYAVPFSLNFAALLYNKDVFDRFGVPYPKEMSTWDDILELSKKLTRMDGTTQFRGIIMPAIKQVGDQLSLAYADKEKHKATIHNDEWKQVFEFMAPFYAIPGASDNGKTPAALKTFMEDRTLAMNAEWISNAIGPLTELEKNGQPVNWGMTTYPSFKGRPGIGRAVDFHLMTVSKTSKHKELVFEILNALAGEEVQTTITKNGRLTVLNNDAIKNQFGGELAVMKGKDLTAALKSKPARMVTPTDYDVISSTLLAQGLSSMLANKKDLNTALRDAQEAADKKIAEERAK</sequence>
<dbReference type="PROSITE" id="PS51257">
    <property type="entry name" value="PROKAR_LIPOPROTEIN"/>
    <property type="match status" value="1"/>
</dbReference>